<dbReference type="Proteomes" id="UP000813068">
    <property type="component" value="Unassembled WGS sequence"/>
</dbReference>
<dbReference type="RefSeq" id="WP_217681054.1">
    <property type="nucleotide sequence ID" value="NZ_JAHRGL010000017.1"/>
</dbReference>
<proteinExistence type="predicted"/>
<feature type="domain" description="DUF7673" evidence="1">
    <location>
        <begin position="55"/>
        <end position="135"/>
    </location>
</feature>
<name>A0ABS6MUV8_9GAMM</name>
<organism evidence="2 3">
    <name type="scientific">Geopseudomonas aromaticivorans</name>
    <dbReference type="NCBI Taxonomy" id="2849492"/>
    <lineage>
        <taxon>Bacteria</taxon>
        <taxon>Pseudomonadati</taxon>
        <taxon>Pseudomonadota</taxon>
        <taxon>Gammaproteobacteria</taxon>
        <taxon>Pseudomonadales</taxon>
        <taxon>Pseudomonadaceae</taxon>
        <taxon>Geopseudomonas</taxon>
    </lineage>
</organism>
<evidence type="ECO:0000313" key="2">
    <source>
        <dbReference type="EMBL" id="MBV2132594.1"/>
    </source>
</evidence>
<accession>A0ABS6MUV8</accession>
<evidence type="ECO:0000259" key="1">
    <source>
        <dbReference type="Pfam" id="PF24720"/>
    </source>
</evidence>
<protein>
    <recommendedName>
        <fullName evidence="1">DUF7673 domain-containing protein</fullName>
    </recommendedName>
</protein>
<sequence length="137" mass="16070">MNRDIHPLSKRLVIDIKHARRARDEAEIERAISVHIEQHNLWCSKQKAMIPHALEALVRLLDTALHGSGDARHICKRFLLGLRDGRAHRFNMSKLRHLDIGHWQDCMAVLGLYQYSLYPIDHLIEDGELLWKRLEDQ</sequence>
<reference evidence="2 3" key="1">
    <citation type="submission" date="2021-06" db="EMBL/GenBank/DDBJ databases">
        <title>Differences between aerobic and microaerobic xylene degrading microbial communities.</title>
        <authorList>
            <person name="Banerjee S."/>
            <person name="Tancsics A."/>
        </authorList>
    </citation>
    <scope>NUCLEOTIDE SEQUENCE [LARGE SCALE GENOMIC DNA]</scope>
    <source>
        <strain evidence="2 3">MAP12</strain>
    </source>
</reference>
<gene>
    <name evidence="2" type="ORF">KRX52_07220</name>
</gene>
<keyword evidence="3" id="KW-1185">Reference proteome</keyword>
<evidence type="ECO:0000313" key="3">
    <source>
        <dbReference type="Proteomes" id="UP000813068"/>
    </source>
</evidence>
<dbReference type="InterPro" id="IPR056090">
    <property type="entry name" value="DUF7673"/>
</dbReference>
<dbReference type="Pfam" id="PF24720">
    <property type="entry name" value="DUF7673"/>
    <property type="match status" value="1"/>
</dbReference>
<comment type="caution">
    <text evidence="2">The sequence shown here is derived from an EMBL/GenBank/DDBJ whole genome shotgun (WGS) entry which is preliminary data.</text>
</comment>
<dbReference type="EMBL" id="JAHRGL010000017">
    <property type="protein sequence ID" value="MBV2132594.1"/>
    <property type="molecule type" value="Genomic_DNA"/>
</dbReference>